<dbReference type="InterPro" id="IPR017853">
    <property type="entry name" value="GH"/>
</dbReference>
<feature type="domain" description="Glycoside hydrolase family 31 TIM barrel" evidence="8">
    <location>
        <begin position="286"/>
        <end position="713"/>
    </location>
</feature>
<dbReference type="SUPFAM" id="SSF51445">
    <property type="entry name" value="(Trans)glycosidases"/>
    <property type="match status" value="1"/>
</dbReference>
<dbReference type="InterPro" id="IPR025887">
    <property type="entry name" value="Glyco_hydro_31_N_dom"/>
</dbReference>
<dbReference type="RefSeq" id="XP_033596447.1">
    <property type="nucleotide sequence ID" value="XM_033739419.1"/>
</dbReference>
<dbReference type="GO" id="GO:0005975">
    <property type="term" value="P:carbohydrate metabolic process"/>
    <property type="evidence" value="ECO:0007669"/>
    <property type="project" value="InterPro"/>
</dbReference>
<evidence type="ECO:0000256" key="7">
    <source>
        <dbReference type="SAM" id="SignalP"/>
    </source>
</evidence>
<feature type="domain" description="Glycoside hydrolase family 31 N-terminal" evidence="9">
    <location>
        <begin position="125"/>
        <end position="237"/>
    </location>
</feature>
<keyword evidence="7" id="KW-0732">Signal</keyword>
<dbReference type="Pfam" id="PF13802">
    <property type="entry name" value="Gal_mutarotas_2"/>
    <property type="match status" value="1"/>
</dbReference>
<feature type="signal peptide" evidence="7">
    <location>
        <begin position="1"/>
        <end position="20"/>
    </location>
</feature>
<dbReference type="CDD" id="cd06602">
    <property type="entry name" value="GH31_MGAM_SI_GAA"/>
    <property type="match status" value="1"/>
</dbReference>
<keyword evidence="12" id="KW-1185">Reference proteome</keyword>
<evidence type="ECO:0000256" key="2">
    <source>
        <dbReference type="ARBA" id="ARBA00007806"/>
    </source>
</evidence>
<dbReference type="AlphaFoldDB" id="A0A6A6VW26"/>
<dbReference type="GeneID" id="54480473"/>
<comment type="similarity">
    <text evidence="2 6">Belongs to the glycosyl hydrolase 31 family.</text>
</comment>
<dbReference type="Gene3D" id="2.60.40.1180">
    <property type="entry name" value="Golgi alpha-mannosidase II"/>
    <property type="match status" value="2"/>
</dbReference>
<feature type="chain" id="PRO_5025599678" description="alpha-glucosidase" evidence="7">
    <location>
        <begin position="21"/>
        <end position="947"/>
    </location>
</feature>
<evidence type="ECO:0000256" key="3">
    <source>
        <dbReference type="ARBA" id="ARBA00012741"/>
    </source>
</evidence>
<evidence type="ECO:0000259" key="9">
    <source>
        <dbReference type="Pfam" id="PF13802"/>
    </source>
</evidence>
<dbReference type="EC" id="3.2.1.20" evidence="3"/>
<dbReference type="CDD" id="cd14752">
    <property type="entry name" value="GH31_N"/>
    <property type="match status" value="1"/>
</dbReference>
<organism evidence="11 12">
    <name type="scientific">Pseudovirgaria hyperparasitica</name>
    <dbReference type="NCBI Taxonomy" id="470096"/>
    <lineage>
        <taxon>Eukaryota</taxon>
        <taxon>Fungi</taxon>
        <taxon>Dikarya</taxon>
        <taxon>Ascomycota</taxon>
        <taxon>Pezizomycotina</taxon>
        <taxon>Dothideomycetes</taxon>
        <taxon>Dothideomycetes incertae sedis</taxon>
        <taxon>Acrospermales</taxon>
        <taxon>Acrospermaceae</taxon>
        <taxon>Pseudovirgaria</taxon>
    </lineage>
</organism>
<proteinExistence type="inferred from homology"/>
<dbReference type="SUPFAM" id="SSF51011">
    <property type="entry name" value="Glycosyl hydrolase domain"/>
    <property type="match status" value="1"/>
</dbReference>
<dbReference type="GO" id="GO:0004558">
    <property type="term" value="F:alpha-1,4-glucosidase activity"/>
    <property type="evidence" value="ECO:0007669"/>
    <property type="project" value="UniProtKB-EC"/>
</dbReference>
<dbReference type="Gene3D" id="3.20.20.80">
    <property type="entry name" value="Glycosidases"/>
    <property type="match status" value="2"/>
</dbReference>
<evidence type="ECO:0000313" key="11">
    <source>
        <dbReference type="EMBL" id="KAF2753996.1"/>
    </source>
</evidence>
<dbReference type="Pfam" id="PF01055">
    <property type="entry name" value="Glyco_hydro_31_2nd"/>
    <property type="match status" value="1"/>
</dbReference>
<feature type="domain" description="Glycosyl hydrolase family 31 C-terminal" evidence="10">
    <location>
        <begin position="722"/>
        <end position="810"/>
    </location>
</feature>
<dbReference type="PROSITE" id="PS00129">
    <property type="entry name" value="GLYCOSYL_HYDROL_F31_1"/>
    <property type="match status" value="1"/>
</dbReference>
<evidence type="ECO:0000256" key="5">
    <source>
        <dbReference type="ARBA" id="ARBA00023295"/>
    </source>
</evidence>
<dbReference type="Pfam" id="PF21365">
    <property type="entry name" value="Glyco_hydro_31_3rd"/>
    <property type="match status" value="1"/>
</dbReference>
<reference evidence="11" key="1">
    <citation type="journal article" date="2020" name="Stud. Mycol.">
        <title>101 Dothideomycetes genomes: a test case for predicting lifestyles and emergence of pathogens.</title>
        <authorList>
            <person name="Haridas S."/>
            <person name="Albert R."/>
            <person name="Binder M."/>
            <person name="Bloem J."/>
            <person name="Labutti K."/>
            <person name="Salamov A."/>
            <person name="Andreopoulos B."/>
            <person name="Baker S."/>
            <person name="Barry K."/>
            <person name="Bills G."/>
            <person name="Bluhm B."/>
            <person name="Cannon C."/>
            <person name="Castanera R."/>
            <person name="Culley D."/>
            <person name="Daum C."/>
            <person name="Ezra D."/>
            <person name="Gonzalez J."/>
            <person name="Henrissat B."/>
            <person name="Kuo A."/>
            <person name="Liang C."/>
            <person name="Lipzen A."/>
            <person name="Lutzoni F."/>
            <person name="Magnuson J."/>
            <person name="Mondo S."/>
            <person name="Nolan M."/>
            <person name="Ohm R."/>
            <person name="Pangilinan J."/>
            <person name="Park H.-J."/>
            <person name="Ramirez L."/>
            <person name="Alfaro M."/>
            <person name="Sun H."/>
            <person name="Tritt A."/>
            <person name="Yoshinaga Y."/>
            <person name="Zwiers L.-H."/>
            <person name="Turgeon B."/>
            <person name="Goodwin S."/>
            <person name="Spatafora J."/>
            <person name="Crous P."/>
            <person name="Grigoriev I."/>
        </authorList>
    </citation>
    <scope>NUCLEOTIDE SEQUENCE</scope>
    <source>
        <strain evidence="11">CBS 121739</strain>
    </source>
</reference>
<evidence type="ECO:0000259" key="10">
    <source>
        <dbReference type="Pfam" id="PF21365"/>
    </source>
</evidence>
<dbReference type="InterPro" id="IPR011013">
    <property type="entry name" value="Gal_mutarotase_sf_dom"/>
</dbReference>
<protein>
    <recommendedName>
        <fullName evidence="3">alpha-glucosidase</fullName>
        <ecNumber evidence="3">3.2.1.20</ecNumber>
    </recommendedName>
</protein>
<sequence length="947" mass="105651">MALLNALLLACLYHATPILGYGPDIGPGPSPARISIQQSTLELDQCPGYRITNVSKTSDSVTADLFLAGDACNTYGYDIEALKLQVNWESENRLHVQIFDAAKNVYQVPQGVLERPGGTFPSTDAKLDFSYTENPFSFVVTRKGDTGQALFNTSGSTLVFQSQFLQFRSSLVDNANLYGLGESTDPFRLNTTQYNRTLWDKDTPFVPPGRNLYGSHPVYFEHRGSQGTHGVFFLNSDGMDITIDKTAEKGQYIEYSTIGGIVDLYFMAGPTPINVAEQYAEIVGMPQLPPYWAFGFHNCKYGYRDLYEVAEVIANYSTAGIPLEAFWSDINYMDRRRIFTTDPLRYPKDLFRQVIDHLHQYEQKSIFMNNPAIGVGSPAYDAAVDQNVLMMYANGSGPFTNVVWPGAAVFPDWTHPNAQTYWTGQIEQFYNPDTGFDIDGIWIDMNEAALFCPYPCTNPYQFAIDNKVPPEDPPVRYSSPRPIPGFGPDFQPNDTAQAERRSEWLSLPTYNVPRGVAHGTSMQRRADGDMLGLEGRNLTFPAYKIRNDNGEVNNYSIDLDITHASGQKEYDMHNLYGRMMSQRTKSAMESRRPGKRTLIISRSTWAGTGKDVGHWLGDNASRWEHYRFSITGLLQFASIYQVPMVGSDICGFNDNASEQMCARWTTLGAFSPFYRTHADTSAAHQELYLWPSVTEAAKYSMDIRYRLLDYMYGQFHRQSTTGTPFILPMYFLYPEDANTFAIEHQYFYGDAILISPVLYQDSTSVDAYFPAGNWYEFLTYKKFTSTGQTITLNDIAYTEIPVHIRGGTIIGSRLRGQNTTTATRRQDFRIIVAPGADGKASGSLYLDDGESETQAAVSNIDFTFDGSTLKVTGSFGYNPGVQVAGVVFAGQTAQRTVNGRESTYNETTQVLDVKGPWSLLEGFEVQLSDASASPSATPTCEGTFGGC</sequence>
<keyword evidence="4 6" id="KW-0378">Hydrolase</keyword>
<dbReference type="InterPro" id="IPR013780">
    <property type="entry name" value="Glyco_hydro_b"/>
</dbReference>
<dbReference type="Proteomes" id="UP000799437">
    <property type="component" value="Unassembled WGS sequence"/>
</dbReference>
<name>A0A6A6VW26_9PEZI</name>
<dbReference type="InterPro" id="IPR000322">
    <property type="entry name" value="Glyco_hydro_31_TIM"/>
</dbReference>
<evidence type="ECO:0000313" key="12">
    <source>
        <dbReference type="Proteomes" id="UP000799437"/>
    </source>
</evidence>
<dbReference type="SUPFAM" id="SSF74650">
    <property type="entry name" value="Galactose mutarotase-like"/>
    <property type="match status" value="1"/>
</dbReference>
<evidence type="ECO:0000259" key="8">
    <source>
        <dbReference type="Pfam" id="PF01055"/>
    </source>
</evidence>
<evidence type="ECO:0000256" key="4">
    <source>
        <dbReference type="ARBA" id="ARBA00022801"/>
    </source>
</evidence>
<dbReference type="Gene3D" id="2.60.40.1760">
    <property type="entry name" value="glycosyl hydrolase (family 31)"/>
    <property type="match status" value="1"/>
</dbReference>
<dbReference type="InterPro" id="IPR030458">
    <property type="entry name" value="Glyco_hydro_31_AS"/>
</dbReference>
<dbReference type="GO" id="GO:0030246">
    <property type="term" value="F:carbohydrate binding"/>
    <property type="evidence" value="ECO:0007669"/>
    <property type="project" value="InterPro"/>
</dbReference>
<gene>
    <name evidence="11" type="ORF">EJ05DRAFT_161979</name>
</gene>
<keyword evidence="5 6" id="KW-0326">Glycosidase</keyword>
<dbReference type="PANTHER" id="PTHR22762">
    <property type="entry name" value="ALPHA-GLUCOSIDASE"/>
    <property type="match status" value="1"/>
</dbReference>
<dbReference type="PANTHER" id="PTHR22762:SF95">
    <property type="entry name" value="ALPHA_BETA-GLUCOSIDASE AGDC-RELATED"/>
    <property type="match status" value="1"/>
</dbReference>
<dbReference type="EMBL" id="ML996582">
    <property type="protein sequence ID" value="KAF2753996.1"/>
    <property type="molecule type" value="Genomic_DNA"/>
</dbReference>
<comment type="catalytic activity">
    <reaction evidence="1">
        <text>Hydrolysis of terminal, non-reducing (1-&gt;4)-linked alpha-D-glucose residues with release of alpha-D-glucose.</text>
        <dbReference type="EC" id="3.2.1.20"/>
    </reaction>
</comment>
<accession>A0A6A6VW26</accession>
<dbReference type="OrthoDB" id="5839090at2759"/>
<dbReference type="InterPro" id="IPR048395">
    <property type="entry name" value="Glyco_hydro_31_C"/>
</dbReference>
<evidence type="ECO:0000256" key="6">
    <source>
        <dbReference type="RuleBase" id="RU361185"/>
    </source>
</evidence>
<evidence type="ECO:0000256" key="1">
    <source>
        <dbReference type="ARBA" id="ARBA00001657"/>
    </source>
</evidence>